<name>A0A937W4H6_UNCTE</name>
<dbReference type="PANTHER" id="PTHR43065">
    <property type="entry name" value="SENSOR HISTIDINE KINASE"/>
    <property type="match status" value="1"/>
</dbReference>
<dbReference type="SUPFAM" id="SSF55874">
    <property type="entry name" value="ATPase domain of HSP90 chaperone/DNA topoisomerase II/histidine kinase"/>
    <property type="match status" value="1"/>
</dbReference>
<evidence type="ECO:0000256" key="1">
    <source>
        <dbReference type="ARBA" id="ARBA00000085"/>
    </source>
</evidence>
<evidence type="ECO:0000259" key="4">
    <source>
        <dbReference type="PROSITE" id="PS50109"/>
    </source>
</evidence>
<comment type="caution">
    <text evidence="5">The sequence shown here is derived from an EMBL/GenBank/DDBJ whole genome shotgun (WGS) entry which is preliminary data.</text>
</comment>
<dbReference type="SUPFAM" id="SSF47384">
    <property type="entry name" value="Homodimeric domain of signal transducing histidine kinase"/>
    <property type="match status" value="1"/>
</dbReference>
<dbReference type="PANTHER" id="PTHR43065:SF42">
    <property type="entry name" value="TWO-COMPONENT SENSOR PPRA"/>
    <property type="match status" value="1"/>
</dbReference>
<evidence type="ECO:0000256" key="3">
    <source>
        <dbReference type="SAM" id="MobiDB-lite"/>
    </source>
</evidence>
<sequence length="317" mass="35346">MMSEASPREQRIPPSSALVPPQMPQLSGSQHVVPGIPGGHRCLQAGLQPSGIRAHDLLSASLQGMCVLQGDGLIRFINPLLVSLLGYTHADELHGHAFSTLLAPHEQGRWEEYRRACAQETYAPQRHTMQALRYDKQAIWLELLVAPTFWQGAPAVLVACLDVTERHHLEAQIRQHHKMHALGTLAGGIAHDFNNMLAAILGYTELVMDDVPRDSLSWNRLQRVLTAGERAKELVRQILTMSRQQEQERRPLQLRGLIEEVLQLLRASLPMTIAIHQQLATDVGTILADPTQMYQVLMNLCVNAEHAMRLTGGVLER</sequence>
<dbReference type="CDD" id="cd00130">
    <property type="entry name" value="PAS"/>
    <property type="match status" value="1"/>
</dbReference>
<dbReference type="GO" id="GO:0000155">
    <property type="term" value="F:phosphorelay sensor kinase activity"/>
    <property type="evidence" value="ECO:0007669"/>
    <property type="project" value="InterPro"/>
</dbReference>
<evidence type="ECO:0000256" key="2">
    <source>
        <dbReference type="ARBA" id="ARBA00012438"/>
    </source>
</evidence>
<dbReference type="NCBIfam" id="TIGR00229">
    <property type="entry name" value="sensory_box"/>
    <property type="match status" value="1"/>
</dbReference>
<dbReference type="EMBL" id="VGLS01000762">
    <property type="protein sequence ID" value="MBM3226028.1"/>
    <property type="molecule type" value="Genomic_DNA"/>
</dbReference>
<dbReference type="SMART" id="SM00091">
    <property type="entry name" value="PAS"/>
    <property type="match status" value="1"/>
</dbReference>
<dbReference type="SMART" id="SM00388">
    <property type="entry name" value="HisKA"/>
    <property type="match status" value="1"/>
</dbReference>
<dbReference type="SUPFAM" id="SSF55785">
    <property type="entry name" value="PYP-like sensor domain (PAS domain)"/>
    <property type="match status" value="1"/>
</dbReference>
<dbReference type="Pfam" id="PF13426">
    <property type="entry name" value="PAS_9"/>
    <property type="match status" value="1"/>
</dbReference>
<feature type="compositionally biased region" description="Basic and acidic residues" evidence="3">
    <location>
        <begin position="1"/>
        <end position="11"/>
    </location>
</feature>
<evidence type="ECO:0000313" key="6">
    <source>
        <dbReference type="Proteomes" id="UP000712673"/>
    </source>
</evidence>
<dbReference type="Gene3D" id="1.10.287.130">
    <property type="match status" value="1"/>
</dbReference>
<dbReference type="InterPro" id="IPR003661">
    <property type="entry name" value="HisK_dim/P_dom"/>
</dbReference>
<dbReference type="InterPro" id="IPR035965">
    <property type="entry name" value="PAS-like_dom_sf"/>
</dbReference>
<accession>A0A937W4H6</accession>
<gene>
    <name evidence="5" type="ORF">FJZ47_19840</name>
</gene>
<dbReference type="Gene3D" id="3.30.450.20">
    <property type="entry name" value="PAS domain"/>
    <property type="match status" value="1"/>
</dbReference>
<dbReference type="PROSITE" id="PS50109">
    <property type="entry name" value="HIS_KIN"/>
    <property type="match status" value="1"/>
</dbReference>
<dbReference type="Gene3D" id="3.30.565.10">
    <property type="entry name" value="Histidine kinase-like ATPase, C-terminal domain"/>
    <property type="match status" value="1"/>
</dbReference>
<dbReference type="InterPro" id="IPR005467">
    <property type="entry name" value="His_kinase_dom"/>
</dbReference>
<dbReference type="EC" id="2.7.13.3" evidence="2"/>
<feature type="region of interest" description="Disordered" evidence="3">
    <location>
        <begin position="1"/>
        <end position="27"/>
    </location>
</feature>
<dbReference type="AlphaFoldDB" id="A0A937W4H6"/>
<dbReference type="CDD" id="cd00082">
    <property type="entry name" value="HisKA"/>
    <property type="match status" value="1"/>
</dbReference>
<dbReference type="Proteomes" id="UP000712673">
    <property type="component" value="Unassembled WGS sequence"/>
</dbReference>
<proteinExistence type="predicted"/>
<dbReference type="Pfam" id="PF00512">
    <property type="entry name" value="HisKA"/>
    <property type="match status" value="1"/>
</dbReference>
<dbReference type="InterPro" id="IPR036890">
    <property type="entry name" value="HATPase_C_sf"/>
</dbReference>
<evidence type="ECO:0000313" key="5">
    <source>
        <dbReference type="EMBL" id="MBM3226028.1"/>
    </source>
</evidence>
<dbReference type="InterPro" id="IPR000014">
    <property type="entry name" value="PAS"/>
</dbReference>
<comment type="catalytic activity">
    <reaction evidence="1">
        <text>ATP + protein L-histidine = ADP + protein N-phospho-L-histidine.</text>
        <dbReference type="EC" id="2.7.13.3"/>
    </reaction>
</comment>
<protein>
    <recommendedName>
        <fullName evidence="2">histidine kinase</fullName>
        <ecNumber evidence="2">2.7.13.3</ecNumber>
    </recommendedName>
</protein>
<organism evidence="5 6">
    <name type="scientific">Tectimicrobiota bacterium</name>
    <dbReference type="NCBI Taxonomy" id="2528274"/>
    <lineage>
        <taxon>Bacteria</taxon>
        <taxon>Pseudomonadati</taxon>
        <taxon>Nitrospinota/Tectimicrobiota group</taxon>
        <taxon>Candidatus Tectimicrobiota</taxon>
    </lineage>
</organism>
<reference evidence="5" key="1">
    <citation type="submission" date="2019-03" db="EMBL/GenBank/DDBJ databases">
        <title>Lake Tanganyika Metagenome-Assembled Genomes (MAGs).</title>
        <authorList>
            <person name="Tran P."/>
        </authorList>
    </citation>
    <scope>NUCLEOTIDE SEQUENCE</scope>
    <source>
        <strain evidence="5">K_DeepCast_65m_m2_066</strain>
    </source>
</reference>
<dbReference type="InterPro" id="IPR036097">
    <property type="entry name" value="HisK_dim/P_sf"/>
</dbReference>
<feature type="domain" description="Histidine kinase" evidence="4">
    <location>
        <begin position="188"/>
        <end position="317"/>
    </location>
</feature>